<feature type="coiled-coil region" evidence="1">
    <location>
        <begin position="45"/>
        <end position="123"/>
    </location>
</feature>
<dbReference type="OrthoDB" id="325545at2759"/>
<feature type="region of interest" description="Disordered" evidence="2">
    <location>
        <begin position="160"/>
        <end position="179"/>
    </location>
</feature>
<sequence>MNSNNKTKYSLNIPQSPPSLDFSTFSLLSETESDRINTNAFVSQINELKAQLEIVNEDRQRLKKENEKLKQEKNTDLSKLISTHAEMQKHIENEKQANLQHEVQKLKKECEEKDKLLNMMRSLLGGNKELNHILKENQENSIKVLASPIKYPQFHQSRLPGARGTLKTNRSISPYTKYT</sequence>
<dbReference type="AlphaFoldDB" id="A0A1R2BC87"/>
<gene>
    <name evidence="3" type="ORF">SteCoe_26871</name>
</gene>
<evidence type="ECO:0000313" key="3">
    <source>
        <dbReference type="EMBL" id="OMJ74245.1"/>
    </source>
</evidence>
<reference evidence="3 4" key="1">
    <citation type="submission" date="2016-11" db="EMBL/GenBank/DDBJ databases">
        <title>The macronuclear genome of Stentor coeruleus: a giant cell with tiny introns.</title>
        <authorList>
            <person name="Slabodnick M."/>
            <person name="Ruby J.G."/>
            <person name="Reiff S.B."/>
            <person name="Swart E.C."/>
            <person name="Gosai S."/>
            <person name="Prabakaran S."/>
            <person name="Witkowska E."/>
            <person name="Larue G.E."/>
            <person name="Fisher S."/>
            <person name="Freeman R.M."/>
            <person name="Gunawardena J."/>
            <person name="Chu W."/>
            <person name="Stover N.A."/>
            <person name="Gregory B.D."/>
            <person name="Nowacki M."/>
            <person name="Derisi J."/>
            <person name="Roy S.W."/>
            <person name="Marshall W.F."/>
            <person name="Sood P."/>
        </authorList>
    </citation>
    <scope>NUCLEOTIDE SEQUENCE [LARGE SCALE GENOMIC DNA]</scope>
    <source>
        <strain evidence="3">WM001</strain>
    </source>
</reference>
<keyword evidence="1" id="KW-0175">Coiled coil</keyword>
<evidence type="ECO:0000313" key="4">
    <source>
        <dbReference type="Proteomes" id="UP000187209"/>
    </source>
</evidence>
<dbReference type="EMBL" id="MPUH01000764">
    <property type="protein sequence ID" value="OMJ74245.1"/>
    <property type="molecule type" value="Genomic_DNA"/>
</dbReference>
<feature type="compositionally biased region" description="Polar residues" evidence="2">
    <location>
        <begin position="166"/>
        <end position="179"/>
    </location>
</feature>
<evidence type="ECO:0000256" key="1">
    <source>
        <dbReference type="SAM" id="Coils"/>
    </source>
</evidence>
<evidence type="ECO:0000256" key="2">
    <source>
        <dbReference type="SAM" id="MobiDB-lite"/>
    </source>
</evidence>
<protein>
    <submittedName>
        <fullName evidence="3">Uncharacterized protein</fullName>
    </submittedName>
</protein>
<proteinExistence type="predicted"/>
<comment type="caution">
    <text evidence="3">The sequence shown here is derived from an EMBL/GenBank/DDBJ whole genome shotgun (WGS) entry which is preliminary data.</text>
</comment>
<organism evidence="3 4">
    <name type="scientific">Stentor coeruleus</name>
    <dbReference type="NCBI Taxonomy" id="5963"/>
    <lineage>
        <taxon>Eukaryota</taxon>
        <taxon>Sar</taxon>
        <taxon>Alveolata</taxon>
        <taxon>Ciliophora</taxon>
        <taxon>Postciliodesmatophora</taxon>
        <taxon>Heterotrichea</taxon>
        <taxon>Heterotrichida</taxon>
        <taxon>Stentoridae</taxon>
        <taxon>Stentor</taxon>
    </lineage>
</organism>
<keyword evidence="4" id="KW-1185">Reference proteome</keyword>
<accession>A0A1R2BC87</accession>
<dbReference type="Proteomes" id="UP000187209">
    <property type="component" value="Unassembled WGS sequence"/>
</dbReference>
<name>A0A1R2BC87_9CILI</name>